<organism evidence="2 3">
    <name type="scientific">Pseudocercospora eumusae</name>
    <dbReference type="NCBI Taxonomy" id="321146"/>
    <lineage>
        <taxon>Eukaryota</taxon>
        <taxon>Fungi</taxon>
        <taxon>Dikarya</taxon>
        <taxon>Ascomycota</taxon>
        <taxon>Pezizomycotina</taxon>
        <taxon>Dothideomycetes</taxon>
        <taxon>Dothideomycetidae</taxon>
        <taxon>Mycosphaerellales</taxon>
        <taxon>Mycosphaerellaceae</taxon>
        <taxon>Pseudocercospora</taxon>
    </lineage>
</organism>
<accession>A0A139HSU3</accession>
<dbReference type="Proteomes" id="UP000070133">
    <property type="component" value="Unassembled WGS sequence"/>
</dbReference>
<gene>
    <name evidence="2" type="ORF">AC578_10975</name>
</gene>
<evidence type="ECO:0000256" key="1">
    <source>
        <dbReference type="SAM" id="MobiDB-lite"/>
    </source>
</evidence>
<sequence>MASTPKVDGGSVRLFRLCGVRSLTQALAVGGLGTDEDEDEDEDEIGVVGVGRGEAGVMAEATPTGNPARGPRSGK</sequence>
<feature type="region of interest" description="Disordered" evidence="1">
    <location>
        <begin position="52"/>
        <end position="75"/>
    </location>
</feature>
<comment type="caution">
    <text evidence="2">The sequence shown here is derived from an EMBL/GenBank/DDBJ whole genome shotgun (WGS) entry which is preliminary data.</text>
</comment>
<name>A0A139HSU3_9PEZI</name>
<dbReference type="OrthoDB" id="442731at2759"/>
<dbReference type="EMBL" id="LFZN01000013">
    <property type="protein sequence ID" value="KXT05467.1"/>
    <property type="molecule type" value="Genomic_DNA"/>
</dbReference>
<evidence type="ECO:0000313" key="2">
    <source>
        <dbReference type="EMBL" id="KXT05467.1"/>
    </source>
</evidence>
<reference evidence="2 3" key="1">
    <citation type="submission" date="2015-07" db="EMBL/GenBank/DDBJ databases">
        <title>Comparative genomics of the Sigatoka disease complex on banana suggests a link between parallel evolutionary changes in Pseudocercospora fijiensis and Pseudocercospora eumusae and increased virulence on the banana host.</title>
        <authorList>
            <person name="Chang T.-C."/>
            <person name="Salvucci A."/>
            <person name="Crous P.W."/>
            <person name="Stergiopoulos I."/>
        </authorList>
    </citation>
    <scope>NUCLEOTIDE SEQUENCE [LARGE SCALE GENOMIC DNA]</scope>
    <source>
        <strain evidence="2 3">CBS 114824</strain>
    </source>
</reference>
<keyword evidence="3" id="KW-1185">Reference proteome</keyword>
<dbReference type="AlphaFoldDB" id="A0A139HSU3"/>
<proteinExistence type="predicted"/>
<protein>
    <submittedName>
        <fullName evidence="2">Uncharacterized protein</fullName>
    </submittedName>
</protein>
<evidence type="ECO:0000313" key="3">
    <source>
        <dbReference type="Proteomes" id="UP000070133"/>
    </source>
</evidence>